<organism evidence="1 2">
    <name type="scientific">Favolaschia claudopus</name>
    <dbReference type="NCBI Taxonomy" id="2862362"/>
    <lineage>
        <taxon>Eukaryota</taxon>
        <taxon>Fungi</taxon>
        <taxon>Dikarya</taxon>
        <taxon>Basidiomycota</taxon>
        <taxon>Agaricomycotina</taxon>
        <taxon>Agaricomycetes</taxon>
        <taxon>Agaricomycetidae</taxon>
        <taxon>Agaricales</taxon>
        <taxon>Marasmiineae</taxon>
        <taxon>Mycenaceae</taxon>
        <taxon>Favolaschia</taxon>
    </lineage>
</organism>
<keyword evidence="2" id="KW-1185">Reference proteome</keyword>
<reference evidence="1 2" key="1">
    <citation type="journal article" date="2024" name="J Genomics">
        <title>Draft genome sequencing and assembly of Favolaschia claudopus CIRM-BRFM 2984 isolated from oak limbs.</title>
        <authorList>
            <person name="Navarro D."/>
            <person name="Drula E."/>
            <person name="Chaduli D."/>
            <person name="Cazenave R."/>
            <person name="Ahrendt S."/>
            <person name="Wang J."/>
            <person name="Lipzen A."/>
            <person name="Daum C."/>
            <person name="Barry K."/>
            <person name="Grigoriev I.V."/>
            <person name="Favel A."/>
            <person name="Rosso M.N."/>
            <person name="Martin F."/>
        </authorList>
    </citation>
    <scope>NUCLEOTIDE SEQUENCE [LARGE SCALE GENOMIC DNA]</scope>
    <source>
        <strain evidence="1 2">CIRM-BRFM 2984</strain>
    </source>
</reference>
<dbReference type="AlphaFoldDB" id="A0AAW0BNB5"/>
<gene>
    <name evidence="1" type="ORF">R3P38DRAFT_2776706</name>
</gene>
<evidence type="ECO:0000313" key="1">
    <source>
        <dbReference type="EMBL" id="KAK7027652.1"/>
    </source>
</evidence>
<dbReference type="EMBL" id="JAWWNJ010000029">
    <property type="protein sequence ID" value="KAK7027652.1"/>
    <property type="molecule type" value="Genomic_DNA"/>
</dbReference>
<name>A0AAW0BNB5_9AGAR</name>
<comment type="caution">
    <text evidence="1">The sequence shown here is derived from an EMBL/GenBank/DDBJ whole genome shotgun (WGS) entry which is preliminary data.</text>
</comment>
<accession>A0AAW0BNB5</accession>
<proteinExistence type="predicted"/>
<protein>
    <submittedName>
        <fullName evidence="1">Uncharacterized protein</fullName>
    </submittedName>
</protein>
<evidence type="ECO:0000313" key="2">
    <source>
        <dbReference type="Proteomes" id="UP001362999"/>
    </source>
</evidence>
<sequence length="180" mass="19464">MSDILVKLFPGGSKWYSSSSTPPIQDASKLKSHNVGVEAAGGYEGVARSESGSCRGSVVLRCIRAYGEERKSRVSGSENVAGGVRRVGAGSDGSDEVSSIAEMALRRRWRVAGCRLRHREKRGEMRSMSMSILPQSLPYIGVLGVLWAWRDSDDGADRARRSYVYTKCCLGSWNSGAGVV</sequence>
<dbReference type="Proteomes" id="UP001362999">
    <property type="component" value="Unassembled WGS sequence"/>
</dbReference>